<proteinExistence type="predicted"/>
<organism evidence="2 3">
    <name type="scientific">Aspergillus lentulus</name>
    <dbReference type="NCBI Taxonomy" id="293939"/>
    <lineage>
        <taxon>Eukaryota</taxon>
        <taxon>Fungi</taxon>
        <taxon>Dikarya</taxon>
        <taxon>Ascomycota</taxon>
        <taxon>Pezizomycotina</taxon>
        <taxon>Eurotiomycetes</taxon>
        <taxon>Eurotiomycetidae</taxon>
        <taxon>Eurotiales</taxon>
        <taxon>Aspergillaceae</taxon>
        <taxon>Aspergillus</taxon>
        <taxon>Aspergillus subgen. Fumigati</taxon>
    </lineage>
</organism>
<feature type="compositionally biased region" description="Low complexity" evidence="1">
    <location>
        <begin position="57"/>
        <end position="66"/>
    </location>
</feature>
<evidence type="ECO:0000256" key="1">
    <source>
        <dbReference type="SAM" id="MobiDB-lite"/>
    </source>
</evidence>
<comment type="caution">
    <text evidence="2">The sequence shown here is derived from an EMBL/GenBank/DDBJ whole genome shotgun (WGS) entry which is preliminary data.</text>
</comment>
<dbReference type="EMBL" id="JAAAPU010000208">
    <property type="protein sequence ID" value="KAF4200337.1"/>
    <property type="molecule type" value="Genomic_DNA"/>
</dbReference>
<dbReference type="AlphaFoldDB" id="A0AAN6BK17"/>
<accession>A0AAN6BK17</accession>
<feature type="region of interest" description="Disordered" evidence="1">
    <location>
        <begin position="1"/>
        <end position="118"/>
    </location>
</feature>
<evidence type="ECO:0000313" key="2">
    <source>
        <dbReference type="EMBL" id="KAF4200337.1"/>
    </source>
</evidence>
<protein>
    <submittedName>
        <fullName evidence="2">Uncharacterized protein</fullName>
    </submittedName>
</protein>
<reference evidence="2" key="1">
    <citation type="journal article" date="2020" name="bioRxiv">
        <title>Genomic and phenotypic heterogeneity of clinical isolates of the human pathogens Aspergillus fumigatus, Aspergillus lentulus and Aspergillus fumigatiaffinis.</title>
        <authorList>
            <person name="dos Santos R.A.C."/>
            <person name="Steenwyk J.L."/>
            <person name="Rivero-Menendez O."/>
            <person name="Mead M.E."/>
            <person name="Silva L.P."/>
            <person name="Bastos R.W."/>
            <person name="Alastruey-Izquierdo A."/>
            <person name="Goldman G.H."/>
            <person name="Rokas A."/>
        </authorList>
    </citation>
    <scope>NUCLEOTIDE SEQUENCE</scope>
    <source>
        <strain evidence="2">CNM-CM8927</strain>
    </source>
</reference>
<dbReference type="Proteomes" id="UP000649114">
    <property type="component" value="Unassembled WGS sequence"/>
</dbReference>
<feature type="compositionally biased region" description="Low complexity" evidence="1">
    <location>
        <begin position="74"/>
        <end position="101"/>
    </location>
</feature>
<name>A0AAN6BK17_ASPLE</name>
<feature type="region of interest" description="Disordered" evidence="1">
    <location>
        <begin position="126"/>
        <end position="145"/>
    </location>
</feature>
<evidence type="ECO:0000313" key="3">
    <source>
        <dbReference type="Proteomes" id="UP000649114"/>
    </source>
</evidence>
<sequence>MGTSPSNPSSSTLSENDISTPTPNTTPSRTGRVAQWLLQTGNKTSPPVPSKSRAEKGASGSASASAFRIRTRTLSGSTAVSSAPSTTTTTGLGPRTPPSRGTQDRNPTVPSEKDLEAFPSRALFSHAPPAVSSTSMSIPDDRPYPTIYEGQQQQFAYSELDYYSSPNHRRSTIGLAF</sequence>
<reference evidence="2" key="2">
    <citation type="submission" date="2020-04" db="EMBL/GenBank/DDBJ databases">
        <authorList>
            <person name="Santos R.A.C."/>
            <person name="Steenwyk J.L."/>
            <person name="Rivero-Menendez O."/>
            <person name="Mead M.E."/>
            <person name="Silva L.P."/>
            <person name="Bastos R.W."/>
            <person name="Alastruey-Izquierdo A."/>
            <person name="Goldman G.H."/>
            <person name="Rokas A."/>
        </authorList>
    </citation>
    <scope>NUCLEOTIDE SEQUENCE</scope>
    <source>
        <strain evidence="2">CNM-CM8927</strain>
    </source>
</reference>
<gene>
    <name evidence="2" type="ORF">CNMCM8927_003497</name>
</gene>
<feature type="compositionally biased region" description="Low complexity" evidence="1">
    <location>
        <begin position="1"/>
        <end position="27"/>
    </location>
</feature>